<evidence type="ECO:0000313" key="3">
    <source>
        <dbReference type="EMBL" id="KRX89707.1"/>
    </source>
</evidence>
<feature type="region of interest" description="Disordered" evidence="1">
    <location>
        <begin position="1"/>
        <end position="24"/>
    </location>
</feature>
<name>A0A0V0XP10_TRIPS</name>
<evidence type="ECO:0000256" key="1">
    <source>
        <dbReference type="SAM" id="MobiDB-lite"/>
    </source>
</evidence>
<sequence length="69" mass="8068">MDDNNPLATKLTSEEEEEEEEFRDRSICRTFENATINNHHFAMIRSLRTSVFAPIWPHPVLLIHCNENG</sequence>
<evidence type="ECO:0000313" key="2">
    <source>
        <dbReference type="EMBL" id="KRX89692.1"/>
    </source>
</evidence>
<protein>
    <submittedName>
        <fullName evidence="3">Uncharacterized protein</fullName>
    </submittedName>
</protein>
<organism evidence="3 4">
    <name type="scientific">Trichinella pseudospiralis</name>
    <name type="common">Parasitic roundworm</name>
    <dbReference type="NCBI Taxonomy" id="6337"/>
    <lineage>
        <taxon>Eukaryota</taxon>
        <taxon>Metazoa</taxon>
        <taxon>Ecdysozoa</taxon>
        <taxon>Nematoda</taxon>
        <taxon>Enoplea</taxon>
        <taxon>Dorylaimia</taxon>
        <taxon>Trichinellida</taxon>
        <taxon>Trichinellidae</taxon>
        <taxon>Trichinella</taxon>
    </lineage>
</organism>
<dbReference type="EMBL" id="JYDU01000189">
    <property type="protein sequence ID" value="KRX89692.1"/>
    <property type="molecule type" value="Genomic_DNA"/>
</dbReference>
<proteinExistence type="predicted"/>
<dbReference type="AlphaFoldDB" id="A0A0V0XP10"/>
<feature type="compositionally biased region" description="Polar residues" evidence="1">
    <location>
        <begin position="1"/>
        <end position="11"/>
    </location>
</feature>
<dbReference type="EMBL" id="JYDU01000189">
    <property type="protein sequence ID" value="KRX89707.1"/>
    <property type="molecule type" value="Genomic_DNA"/>
</dbReference>
<gene>
    <name evidence="3" type="ORF">T4E_2786</name>
    <name evidence="2" type="ORF">T4E_5253</name>
</gene>
<reference evidence="3 4" key="1">
    <citation type="submission" date="2015-01" db="EMBL/GenBank/DDBJ databases">
        <title>Evolution of Trichinella species and genotypes.</title>
        <authorList>
            <person name="Korhonen P.K."/>
            <person name="Edoardo P."/>
            <person name="Giuseppe L.R."/>
            <person name="Gasser R.B."/>
        </authorList>
    </citation>
    <scope>NUCLEOTIDE SEQUENCE [LARGE SCALE GENOMIC DNA]</scope>
    <source>
        <strain evidence="3">ISS141</strain>
    </source>
</reference>
<comment type="caution">
    <text evidence="3">The sequence shown here is derived from an EMBL/GenBank/DDBJ whole genome shotgun (WGS) entry which is preliminary data.</text>
</comment>
<evidence type="ECO:0000313" key="4">
    <source>
        <dbReference type="Proteomes" id="UP000054815"/>
    </source>
</evidence>
<dbReference type="Proteomes" id="UP000054815">
    <property type="component" value="Unassembled WGS sequence"/>
</dbReference>
<accession>A0A0V0XP10</accession>